<keyword evidence="3" id="KW-0645">Protease</keyword>
<comment type="catalytic activity">
    <reaction evidence="1">
        <text>Hydrolysis of Pro-|-Xaa &gt;&gt; Ala-|-Xaa in oligopeptides.</text>
        <dbReference type="EC" id="3.4.21.26"/>
    </reaction>
</comment>
<evidence type="ECO:0000259" key="7">
    <source>
        <dbReference type="Pfam" id="PF00326"/>
    </source>
</evidence>
<dbReference type="InterPro" id="IPR023302">
    <property type="entry name" value="Pept_S9A_N"/>
</dbReference>
<feature type="signal peptide" evidence="6">
    <location>
        <begin position="1"/>
        <end position="18"/>
    </location>
</feature>
<name>A0ABX0XPX8_9SPHN</name>
<dbReference type="PANTHER" id="PTHR42881">
    <property type="entry name" value="PROLYL ENDOPEPTIDASE"/>
    <property type="match status" value="1"/>
</dbReference>
<keyword evidence="10" id="KW-1185">Reference proteome</keyword>
<evidence type="ECO:0000256" key="4">
    <source>
        <dbReference type="ARBA" id="ARBA00022801"/>
    </source>
</evidence>
<keyword evidence="4 9" id="KW-0378">Hydrolase</keyword>
<dbReference type="InterPro" id="IPR029058">
    <property type="entry name" value="AB_hydrolase_fold"/>
</dbReference>
<dbReference type="GO" id="GO:0004252">
    <property type="term" value="F:serine-type endopeptidase activity"/>
    <property type="evidence" value="ECO:0007669"/>
    <property type="project" value="UniProtKB-EC"/>
</dbReference>
<sequence>MRSMFCAVMLASTAAAWAQPAPFYPPAPAEPFSEEVFGHRVDDPYRWMEDPARAADMRAWLATASDATVRRLRALPERERFATLLRDATQAGVGYSRVQSAGGRLFYMRRDPGARVPKLVVRDGTGPERVLLDPGAGTAATRTVDSFAPSPDGRAVALLVSEGGAELGRFQFMDVETGQVTGQLSGRTFGDFELTWLGSDLVTYTQATAPETPGADPLLNTQATLVRLGGAAPVERILLGTQATGGPTFQPQEFPAILGDADSPVVFGFAFGARADARMWFTTRDKLLAGRPDWVPVADYADQLQDADVAGDQLYYISTRDASNGALYRRSLAGRRLGPAQMVLPGGDLALSSLVATADGLYLVGTRDGVSHLLFMPPGEQPREVALPFESELDGLKRDTDGRSVVFGLRGWTNAQASFRATGGQLQSLGLDSAMWAPARAFRTRREEAISRDGTRVPLVILSRPDPAGPVPTILEGYGSYGVLTTSPFYSPFFAPWVERGGAFAFCGTRGGGERGRAWHEAGRAANKHNAHDDLAACAERIQTLGIATPATTIVTGTSAGGLLAPSTAIEHPELFAGLVPRVAVLNATRLGAAPNGPNQFGEMGDPRTRDGYEGLMTQDAYLQLADAARMPPTLVTVGLNDTRVVPWMGAKFAARAASRFGADQVLVRADADQGHGIGSATDTQVAEFADVYAWAWDRATPR</sequence>
<dbReference type="Gene3D" id="2.130.10.120">
    <property type="entry name" value="Prolyl oligopeptidase, N-terminal domain"/>
    <property type="match status" value="1"/>
</dbReference>
<evidence type="ECO:0000313" key="9">
    <source>
        <dbReference type="EMBL" id="NJC34772.1"/>
    </source>
</evidence>
<dbReference type="InterPro" id="IPR051167">
    <property type="entry name" value="Prolyl_oligopep/macrocyclase"/>
</dbReference>
<dbReference type="PANTHER" id="PTHR42881:SF2">
    <property type="entry name" value="PROLYL ENDOPEPTIDASE"/>
    <property type="match status" value="1"/>
</dbReference>
<feature type="chain" id="PRO_5045539236" description="prolyl oligopeptidase" evidence="6">
    <location>
        <begin position="19"/>
        <end position="703"/>
    </location>
</feature>
<feature type="domain" description="Peptidase S9 prolyl oligopeptidase catalytic" evidence="7">
    <location>
        <begin position="496"/>
        <end position="697"/>
    </location>
</feature>
<dbReference type="Gene3D" id="3.40.50.1820">
    <property type="entry name" value="alpha/beta hydrolase"/>
    <property type="match status" value="1"/>
</dbReference>
<dbReference type="SUPFAM" id="SSF50993">
    <property type="entry name" value="Peptidase/esterase 'gauge' domain"/>
    <property type="match status" value="1"/>
</dbReference>
<keyword evidence="6" id="KW-0732">Signal</keyword>
<organism evidence="9 10">
    <name type="scientific">Sphingomonas jejuensis</name>
    <dbReference type="NCBI Taxonomy" id="904715"/>
    <lineage>
        <taxon>Bacteria</taxon>
        <taxon>Pseudomonadati</taxon>
        <taxon>Pseudomonadota</taxon>
        <taxon>Alphaproteobacteria</taxon>
        <taxon>Sphingomonadales</taxon>
        <taxon>Sphingomonadaceae</taxon>
        <taxon>Sphingomonas</taxon>
    </lineage>
</organism>
<dbReference type="EMBL" id="JAATJE010000002">
    <property type="protein sequence ID" value="NJC34772.1"/>
    <property type="molecule type" value="Genomic_DNA"/>
</dbReference>
<dbReference type="Pfam" id="PF00326">
    <property type="entry name" value="Peptidase_S9"/>
    <property type="match status" value="1"/>
</dbReference>
<dbReference type="EC" id="3.4.21.26" evidence="2"/>
<dbReference type="SUPFAM" id="SSF53474">
    <property type="entry name" value="alpha/beta-Hydrolases"/>
    <property type="match status" value="1"/>
</dbReference>
<evidence type="ECO:0000256" key="3">
    <source>
        <dbReference type="ARBA" id="ARBA00022670"/>
    </source>
</evidence>
<evidence type="ECO:0000256" key="6">
    <source>
        <dbReference type="SAM" id="SignalP"/>
    </source>
</evidence>
<dbReference type="Proteomes" id="UP000734218">
    <property type="component" value="Unassembled WGS sequence"/>
</dbReference>
<keyword evidence="5" id="KW-0720">Serine protease</keyword>
<evidence type="ECO:0000256" key="1">
    <source>
        <dbReference type="ARBA" id="ARBA00001070"/>
    </source>
</evidence>
<dbReference type="InterPro" id="IPR002470">
    <property type="entry name" value="Peptidase_S9A"/>
</dbReference>
<evidence type="ECO:0000259" key="8">
    <source>
        <dbReference type="Pfam" id="PF02897"/>
    </source>
</evidence>
<evidence type="ECO:0000256" key="2">
    <source>
        <dbReference type="ARBA" id="ARBA00011897"/>
    </source>
</evidence>
<protein>
    <recommendedName>
        <fullName evidence="2">prolyl oligopeptidase</fullName>
        <ecNumber evidence="2">3.4.21.26</ecNumber>
    </recommendedName>
</protein>
<gene>
    <name evidence="9" type="ORF">GGR88_002286</name>
</gene>
<reference evidence="9 10" key="1">
    <citation type="submission" date="2020-03" db="EMBL/GenBank/DDBJ databases">
        <title>Genomic Encyclopedia of Type Strains, Phase IV (KMG-IV): sequencing the most valuable type-strain genomes for metagenomic binning, comparative biology and taxonomic classification.</title>
        <authorList>
            <person name="Goeker M."/>
        </authorList>
    </citation>
    <scope>NUCLEOTIDE SEQUENCE [LARGE SCALE GENOMIC DNA]</scope>
    <source>
        <strain evidence="9 10">DSM 27651</strain>
    </source>
</reference>
<comment type="caution">
    <text evidence="9">The sequence shown here is derived from an EMBL/GenBank/DDBJ whole genome shotgun (WGS) entry which is preliminary data.</text>
</comment>
<evidence type="ECO:0000313" key="10">
    <source>
        <dbReference type="Proteomes" id="UP000734218"/>
    </source>
</evidence>
<dbReference type="InterPro" id="IPR001375">
    <property type="entry name" value="Peptidase_S9_cat"/>
</dbReference>
<evidence type="ECO:0000256" key="5">
    <source>
        <dbReference type="ARBA" id="ARBA00022825"/>
    </source>
</evidence>
<dbReference type="PRINTS" id="PR00862">
    <property type="entry name" value="PROLIGOPTASE"/>
</dbReference>
<dbReference type="Pfam" id="PF02897">
    <property type="entry name" value="Peptidase_S9_N"/>
    <property type="match status" value="1"/>
</dbReference>
<proteinExistence type="predicted"/>
<feature type="domain" description="Peptidase S9A N-terminal" evidence="8">
    <location>
        <begin position="31"/>
        <end position="229"/>
    </location>
</feature>
<accession>A0ABX0XPX8</accession>